<dbReference type="InterPro" id="IPR016179">
    <property type="entry name" value="Insulin-like"/>
</dbReference>
<protein>
    <recommendedName>
        <fullName evidence="3">Insulin-like domain-containing protein</fullName>
    </recommendedName>
</protein>
<dbReference type="Gene3D" id="1.10.100.10">
    <property type="entry name" value="Insulin-like"/>
    <property type="match status" value="1"/>
</dbReference>
<dbReference type="InterPro" id="IPR036438">
    <property type="entry name" value="Insulin-like_sf"/>
</dbReference>
<dbReference type="Pfam" id="PF00049">
    <property type="entry name" value="Insulin"/>
    <property type="match status" value="1"/>
</dbReference>
<dbReference type="InterPro" id="IPR022352">
    <property type="entry name" value="Ins/IGF/rlx"/>
</dbReference>
<evidence type="ECO:0000259" key="3">
    <source>
        <dbReference type="SMART" id="SM00078"/>
    </source>
</evidence>
<name>A0ABR4Q099_9CEST</name>
<keyword evidence="5" id="KW-1185">Reference proteome</keyword>
<reference evidence="4 5" key="1">
    <citation type="journal article" date="2022" name="Front. Cell. Infect. Microbiol.">
        <title>The Genomes of Two Strains of Taenia crassiceps the Animal Model for the Study of Human Cysticercosis.</title>
        <authorList>
            <person name="Bobes R.J."/>
            <person name="Estrada K."/>
            <person name="Rios-Valencia D.G."/>
            <person name="Calderon-Gallegos A."/>
            <person name="de la Torre P."/>
            <person name="Carrero J.C."/>
            <person name="Sanchez-Flores A."/>
            <person name="Laclette J.P."/>
        </authorList>
    </citation>
    <scope>NUCLEOTIDE SEQUENCE [LARGE SCALE GENOMIC DNA]</scope>
    <source>
        <strain evidence="4">WFUcys</strain>
    </source>
</reference>
<dbReference type="PROSITE" id="PS00262">
    <property type="entry name" value="INSULIN"/>
    <property type="match status" value="1"/>
</dbReference>
<organism evidence="4 5">
    <name type="scientific">Taenia crassiceps</name>
    <dbReference type="NCBI Taxonomy" id="6207"/>
    <lineage>
        <taxon>Eukaryota</taxon>
        <taxon>Metazoa</taxon>
        <taxon>Spiralia</taxon>
        <taxon>Lophotrochozoa</taxon>
        <taxon>Platyhelminthes</taxon>
        <taxon>Cestoda</taxon>
        <taxon>Eucestoda</taxon>
        <taxon>Cyclophyllidea</taxon>
        <taxon>Taeniidae</taxon>
        <taxon>Taenia</taxon>
    </lineage>
</organism>
<evidence type="ECO:0000313" key="4">
    <source>
        <dbReference type="EMBL" id="KAL5102833.1"/>
    </source>
</evidence>
<gene>
    <name evidence="4" type="ORF">TcWFU_003579</name>
</gene>
<keyword evidence="2" id="KW-0964">Secreted</keyword>
<evidence type="ECO:0000256" key="2">
    <source>
        <dbReference type="RuleBase" id="RU000406"/>
    </source>
</evidence>
<comment type="subcellular location">
    <subcellularLocation>
        <location evidence="2">Secreted</location>
    </subcellularLocation>
</comment>
<dbReference type="PRINTS" id="PR00276">
    <property type="entry name" value="INSULINFAMLY"/>
</dbReference>
<comment type="caution">
    <text evidence="4">The sequence shown here is derived from an EMBL/GenBank/DDBJ whole genome shotgun (WGS) entry which is preliminary data.</text>
</comment>
<dbReference type="SMART" id="SM00078">
    <property type="entry name" value="IlGF"/>
    <property type="match status" value="1"/>
</dbReference>
<evidence type="ECO:0000313" key="5">
    <source>
        <dbReference type="Proteomes" id="UP001651158"/>
    </source>
</evidence>
<accession>A0ABR4Q099</accession>
<comment type="similarity">
    <text evidence="1 2">Belongs to the insulin family.</text>
</comment>
<sequence>MPRPFHPAVADSPIIFPNPMVITTTASSHRFILAMLMTLSLVNSSPLVGSLNGGVSSINQRTTYVPNSDMEKQNNVSDPRRIMCGYQLIINLKMQCGDRGTFSPYERGPRMKRGLRLGRPASLYSPMKSRGRKHDDFCSIYLRYEPYTIVTECCCRGCTRRFLEQFCAKS</sequence>
<dbReference type="InterPro" id="IPR022353">
    <property type="entry name" value="Insulin_CS"/>
</dbReference>
<feature type="domain" description="Insulin-like" evidence="3">
    <location>
        <begin position="81"/>
        <end position="167"/>
    </location>
</feature>
<dbReference type="EMBL" id="JAKROA010000023">
    <property type="protein sequence ID" value="KAL5102833.1"/>
    <property type="molecule type" value="Genomic_DNA"/>
</dbReference>
<evidence type="ECO:0000256" key="1">
    <source>
        <dbReference type="ARBA" id="ARBA00009034"/>
    </source>
</evidence>
<proteinExistence type="inferred from homology"/>
<dbReference type="SUPFAM" id="SSF56994">
    <property type="entry name" value="Insulin-like"/>
    <property type="match status" value="1"/>
</dbReference>
<dbReference type="Proteomes" id="UP001651158">
    <property type="component" value="Unassembled WGS sequence"/>
</dbReference>